<dbReference type="Proteomes" id="UP000887565">
    <property type="component" value="Unplaced"/>
</dbReference>
<protein>
    <submittedName>
        <fullName evidence="2">Uncharacterized protein</fullName>
    </submittedName>
</protein>
<organism evidence="1 2">
    <name type="scientific">Romanomermis culicivorax</name>
    <name type="common">Nematode worm</name>
    <dbReference type="NCBI Taxonomy" id="13658"/>
    <lineage>
        <taxon>Eukaryota</taxon>
        <taxon>Metazoa</taxon>
        <taxon>Ecdysozoa</taxon>
        <taxon>Nematoda</taxon>
        <taxon>Enoplea</taxon>
        <taxon>Dorylaimia</taxon>
        <taxon>Mermithida</taxon>
        <taxon>Mermithoidea</taxon>
        <taxon>Mermithidae</taxon>
        <taxon>Romanomermis</taxon>
    </lineage>
</organism>
<accession>A0A915KZR6</accession>
<sequence>MVSMNAKNQTKMGAKFEIAKAIVVRLVTSHEPRMEVLDFSRPLSGNSIGPVSSKNFISCNAMSFSKKQGLLSHRVASTVFSQRPYRYLAKEVIAIWRKKLKLFPQISPFVFSA</sequence>
<keyword evidence="1" id="KW-1185">Reference proteome</keyword>
<name>A0A915KZR6_ROMCU</name>
<evidence type="ECO:0000313" key="1">
    <source>
        <dbReference type="Proteomes" id="UP000887565"/>
    </source>
</evidence>
<dbReference type="WBParaSite" id="nRc.2.0.1.t43680-RA">
    <property type="protein sequence ID" value="nRc.2.0.1.t43680-RA"/>
    <property type="gene ID" value="nRc.2.0.1.g43680"/>
</dbReference>
<proteinExistence type="predicted"/>
<reference evidence="2" key="1">
    <citation type="submission" date="2022-11" db="UniProtKB">
        <authorList>
            <consortium name="WormBaseParasite"/>
        </authorList>
    </citation>
    <scope>IDENTIFICATION</scope>
</reference>
<dbReference type="AlphaFoldDB" id="A0A915KZR6"/>
<evidence type="ECO:0000313" key="2">
    <source>
        <dbReference type="WBParaSite" id="nRc.2.0.1.t43680-RA"/>
    </source>
</evidence>